<dbReference type="FunFam" id="3.40.1440.10:FF:000008">
    <property type="entry name" value="Structure-specific endonuclease subunit SLX1 homolog"/>
    <property type="match status" value="1"/>
</dbReference>
<dbReference type="OrthoDB" id="24645at2759"/>
<dbReference type="Proteomes" id="UP001153636">
    <property type="component" value="Chromosome 9"/>
</dbReference>
<comment type="function">
    <text evidence="11">Catalytic subunit of a heterodimeric structure-specific endonuclease that resolves DNA secondary structures generated during DNA repair and recombination. Has endonuclease activity towards branched DNA substrates, introducing single-strand cuts in duplex DNA close to junctions with ss-DNA.</text>
</comment>
<keyword evidence="4 11" id="KW-0227">DNA damage</keyword>
<dbReference type="InterPro" id="IPR050381">
    <property type="entry name" value="SLX1_endonuclease"/>
</dbReference>
<dbReference type="InterPro" id="IPR035901">
    <property type="entry name" value="GIY-YIG_endonuc_sf"/>
</dbReference>
<keyword evidence="9 11" id="KW-0234">DNA repair</keyword>
<evidence type="ECO:0000256" key="6">
    <source>
        <dbReference type="ARBA" id="ARBA00022801"/>
    </source>
</evidence>
<dbReference type="EMBL" id="OV651821">
    <property type="protein sequence ID" value="CAH1115625.1"/>
    <property type="molecule type" value="Genomic_DNA"/>
</dbReference>
<dbReference type="PANTHER" id="PTHR20208">
    <property type="entry name" value="STRUCTURE-SPECIFIC ENDONUCLEASE SUBUNIT SLX1"/>
    <property type="match status" value="1"/>
</dbReference>
<dbReference type="Gene3D" id="3.40.1440.10">
    <property type="entry name" value="GIY-YIG endonuclease"/>
    <property type="match status" value="1"/>
</dbReference>
<evidence type="ECO:0000313" key="13">
    <source>
        <dbReference type="EMBL" id="CAH1115625.1"/>
    </source>
</evidence>
<gene>
    <name evidence="13" type="ORF">PSYICH_LOCUS15609</name>
</gene>
<dbReference type="InterPro" id="IPR013083">
    <property type="entry name" value="Znf_RING/FYVE/PHD"/>
</dbReference>
<reference evidence="13" key="1">
    <citation type="submission" date="2022-01" db="EMBL/GenBank/DDBJ databases">
        <authorList>
            <person name="King R."/>
        </authorList>
    </citation>
    <scope>NUCLEOTIDE SEQUENCE</scope>
</reference>
<dbReference type="InterPro" id="IPR048749">
    <property type="entry name" value="SLX1_C"/>
</dbReference>
<dbReference type="GO" id="GO:0017108">
    <property type="term" value="F:5'-flap endonuclease activity"/>
    <property type="evidence" value="ECO:0007669"/>
    <property type="project" value="InterPro"/>
</dbReference>
<evidence type="ECO:0000256" key="9">
    <source>
        <dbReference type="ARBA" id="ARBA00023204"/>
    </source>
</evidence>
<dbReference type="GO" id="GO:0033557">
    <property type="term" value="C:Slx1-Slx4 complex"/>
    <property type="evidence" value="ECO:0007669"/>
    <property type="project" value="UniProtKB-UniRule"/>
</dbReference>
<dbReference type="CDD" id="cd10455">
    <property type="entry name" value="GIY-YIG_SLX1"/>
    <property type="match status" value="1"/>
</dbReference>
<evidence type="ECO:0000256" key="4">
    <source>
        <dbReference type="ARBA" id="ARBA00022763"/>
    </source>
</evidence>
<dbReference type="AlphaFoldDB" id="A0A9P0GH05"/>
<sequence>MDDEVDTIEDFYGVYLLYCLNPKYKGRTYIGYTVDPNRRIKQHNKGKEFGGARKTSNRGPWSMIMIIHGFPNDISALRFEWAWQHPLVSRRLKHVSKKKNNEKQFNFCLRVLSEMLKIGPWCRLPLNIRWLNSEFVTDFPIQSLPPLHMSICHGPVLSKKIERTKSSESNTLPINFSKICDVCQKVITGKELQCLNWICDLKAHITCLSNLFLNLDEYVPIQGKCPKCGQELLWGDIIRKFKGCNNNFDLTINVKDGNDFYSSDSD</sequence>
<dbReference type="InterPro" id="IPR000305">
    <property type="entry name" value="GIY-YIG_endonuc"/>
</dbReference>
<keyword evidence="3 11" id="KW-0255">Endonuclease</keyword>
<dbReference type="GO" id="GO:0008821">
    <property type="term" value="F:crossover junction DNA endonuclease activity"/>
    <property type="evidence" value="ECO:0007669"/>
    <property type="project" value="TreeGrafter"/>
</dbReference>
<protein>
    <recommendedName>
        <fullName evidence="11">Structure-specific endonuclease subunit SLX1 homolog</fullName>
        <ecNumber evidence="11">3.1.-.-</ecNumber>
    </recommendedName>
</protein>
<comment type="cofactor">
    <cofactor evidence="11">
        <name>a divalent metal cation</name>
        <dbReference type="ChEBI" id="CHEBI:60240"/>
    </cofactor>
</comment>
<accession>A0A9P0GH05</accession>
<evidence type="ECO:0000256" key="8">
    <source>
        <dbReference type="ARBA" id="ARBA00023172"/>
    </source>
</evidence>
<name>A0A9P0GH05_9CUCU</name>
<dbReference type="SUPFAM" id="SSF82771">
    <property type="entry name" value="GIY-YIG endonuclease"/>
    <property type="match status" value="1"/>
</dbReference>
<dbReference type="PROSITE" id="PS50164">
    <property type="entry name" value="GIY_YIG"/>
    <property type="match status" value="1"/>
</dbReference>
<comment type="caution">
    <text evidence="11">Lacks conserved residue(s) required for the propagation of feature annotation.</text>
</comment>
<feature type="domain" description="GIY-YIG" evidence="12">
    <location>
        <begin position="10"/>
        <end position="95"/>
    </location>
</feature>
<keyword evidence="10 11" id="KW-0539">Nucleus</keyword>
<evidence type="ECO:0000256" key="2">
    <source>
        <dbReference type="ARBA" id="ARBA00022723"/>
    </source>
</evidence>
<evidence type="ECO:0000256" key="1">
    <source>
        <dbReference type="ARBA" id="ARBA00022722"/>
    </source>
</evidence>
<dbReference type="GO" id="GO:0000724">
    <property type="term" value="P:double-strand break repair via homologous recombination"/>
    <property type="evidence" value="ECO:0007669"/>
    <property type="project" value="TreeGrafter"/>
</dbReference>
<dbReference type="GO" id="GO:0008270">
    <property type="term" value="F:zinc ion binding"/>
    <property type="evidence" value="ECO:0007669"/>
    <property type="project" value="UniProtKB-KW"/>
</dbReference>
<proteinExistence type="inferred from homology"/>
<dbReference type="Gene3D" id="3.30.40.10">
    <property type="entry name" value="Zinc/RING finger domain, C3HC4 (zinc finger)"/>
    <property type="match status" value="1"/>
</dbReference>
<dbReference type="HAMAP" id="MF_03100">
    <property type="entry name" value="Endonuc_su_Slx1"/>
    <property type="match status" value="1"/>
</dbReference>
<comment type="similarity">
    <text evidence="11">Belongs to the SLX1 family.</text>
</comment>
<keyword evidence="1 11" id="KW-0540">Nuclease</keyword>
<keyword evidence="14" id="KW-1185">Reference proteome</keyword>
<evidence type="ECO:0000256" key="11">
    <source>
        <dbReference type="HAMAP-Rule" id="MF_03100"/>
    </source>
</evidence>
<evidence type="ECO:0000256" key="10">
    <source>
        <dbReference type="ARBA" id="ARBA00023242"/>
    </source>
</evidence>
<organism evidence="13 14">
    <name type="scientific">Psylliodes chrysocephalus</name>
    <dbReference type="NCBI Taxonomy" id="3402493"/>
    <lineage>
        <taxon>Eukaryota</taxon>
        <taxon>Metazoa</taxon>
        <taxon>Ecdysozoa</taxon>
        <taxon>Arthropoda</taxon>
        <taxon>Hexapoda</taxon>
        <taxon>Insecta</taxon>
        <taxon>Pterygota</taxon>
        <taxon>Neoptera</taxon>
        <taxon>Endopterygota</taxon>
        <taxon>Coleoptera</taxon>
        <taxon>Polyphaga</taxon>
        <taxon>Cucujiformia</taxon>
        <taxon>Chrysomeloidea</taxon>
        <taxon>Chrysomelidae</taxon>
        <taxon>Galerucinae</taxon>
        <taxon>Alticini</taxon>
        <taxon>Psylliodes</taxon>
    </lineage>
</organism>
<dbReference type="Pfam" id="PF21202">
    <property type="entry name" value="SLX1_C"/>
    <property type="match status" value="1"/>
</dbReference>
<comment type="subcellular location">
    <subcellularLocation>
        <location evidence="11">Nucleus</location>
    </subcellularLocation>
</comment>
<evidence type="ECO:0000259" key="12">
    <source>
        <dbReference type="PROSITE" id="PS50164"/>
    </source>
</evidence>
<evidence type="ECO:0000256" key="3">
    <source>
        <dbReference type="ARBA" id="ARBA00022759"/>
    </source>
</evidence>
<keyword evidence="2" id="KW-0479">Metal-binding</keyword>
<keyword evidence="5" id="KW-0863">Zinc-finger</keyword>
<dbReference type="Pfam" id="PF01541">
    <property type="entry name" value="GIY-YIG"/>
    <property type="match status" value="1"/>
</dbReference>
<evidence type="ECO:0000256" key="7">
    <source>
        <dbReference type="ARBA" id="ARBA00022833"/>
    </source>
</evidence>
<keyword evidence="7" id="KW-0862">Zinc</keyword>
<evidence type="ECO:0000313" key="14">
    <source>
        <dbReference type="Proteomes" id="UP001153636"/>
    </source>
</evidence>
<dbReference type="EC" id="3.1.-.-" evidence="11"/>
<dbReference type="PANTHER" id="PTHR20208:SF10">
    <property type="entry name" value="STRUCTURE-SPECIFIC ENDONUCLEASE SUBUNIT SLX1"/>
    <property type="match status" value="1"/>
</dbReference>
<dbReference type="InterPro" id="IPR027520">
    <property type="entry name" value="Slx1"/>
</dbReference>
<keyword evidence="8 11" id="KW-0233">DNA recombination</keyword>
<keyword evidence="6 11" id="KW-0378">Hydrolase</keyword>
<evidence type="ECO:0000256" key="5">
    <source>
        <dbReference type="ARBA" id="ARBA00022771"/>
    </source>
</evidence>
<comment type="subunit">
    <text evidence="11">Forms a heterodimer with a member of the SLX4 family.</text>
</comment>